<evidence type="ECO:0000259" key="18">
    <source>
        <dbReference type="PROSITE" id="PS50156"/>
    </source>
</evidence>
<dbReference type="InterPro" id="IPR053958">
    <property type="entry name" value="HMGCR/SNAP/NPC1-like_SSD"/>
</dbReference>
<evidence type="ECO:0000313" key="19">
    <source>
        <dbReference type="EMBL" id="CAD7248539.1"/>
    </source>
</evidence>
<feature type="transmembrane region" description="Helical" evidence="17">
    <location>
        <begin position="1046"/>
        <end position="1068"/>
    </location>
</feature>
<keyword evidence="14" id="KW-0753">Steroid metabolism</keyword>
<dbReference type="PANTHER" id="PTHR45727">
    <property type="entry name" value="NPC INTRACELLULAR CHOLESTEROL TRANSPORTER 1"/>
    <property type="match status" value="1"/>
</dbReference>
<dbReference type="Gene3D" id="1.20.1640.10">
    <property type="entry name" value="Multidrug efflux transporter AcrB transmembrane domain"/>
    <property type="match status" value="2"/>
</dbReference>
<feature type="transmembrane region" description="Helical" evidence="17">
    <location>
        <begin position="1547"/>
        <end position="1567"/>
    </location>
</feature>
<evidence type="ECO:0000256" key="16">
    <source>
        <dbReference type="SAM" id="MobiDB-lite"/>
    </source>
</evidence>
<evidence type="ECO:0000256" key="12">
    <source>
        <dbReference type="ARBA" id="ARBA00023166"/>
    </source>
</evidence>
<evidence type="ECO:0000256" key="9">
    <source>
        <dbReference type="ARBA" id="ARBA00023098"/>
    </source>
</evidence>
<evidence type="ECO:0000256" key="7">
    <source>
        <dbReference type="ARBA" id="ARBA00022989"/>
    </source>
</evidence>
<dbReference type="Pfam" id="PF12349">
    <property type="entry name" value="Sterol-sensing"/>
    <property type="match status" value="1"/>
</dbReference>
<feature type="transmembrane region" description="Helical" evidence="17">
    <location>
        <begin position="1089"/>
        <end position="1111"/>
    </location>
</feature>
<evidence type="ECO:0000256" key="8">
    <source>
        <dbReference type="ARBA" id="ARBA00023055"/>
    </source>
</evidence>
<dbReference type="GO" id="GO:0042632">
    <property type="term" value="P:cholesterol homeostasis"/>
    <property type="evidence" value="ECO:0007669"/>
    <property type="project" value="TreeGrafter"/>
</dbReference>
<feature type="compositionally biased region" description="Basic and acidic residues" evidence="16">
    <location>
        <begin position="348"/>
        <end position="360"/>
    </location>
</feature>
<dbReference type="OrthoDB" id="6510177at2759"/>
<dbReference type="Pfam" id="PF16414">
    <property type="entry name" value="NPC1_N"/>
    <property type="match status" value="2"/>
</dbReference>
<keyword evidence="10 17" id="KW-0472">Membrane</keyword>
<evidence type="ECO:0000256" key="6">
    <source>
        <dbReference type="ARBA" id="ARBA00022729"/>
    </source>
</evidence>
<dbReference type="FunFam" id="1.20.1640.10:FF:000010">
    <property type="entry name" value="NPC intracellular cholesterol transporter 1"/>
    <property type="match status" value="1"/>
</dbReference>
<feature type="transmembrane region" description="Helical" evidence="17">
    <location>
        <begin position="985"/>
        <end position="1005"/>
    </location>
</feature>
<keyword evidence="13" id="KW-0325">Glycoprotein</keyword>
<evidence type="ECO:0000313" key="20">
    <source>
        <dbReference type="Proteomes" id="UP000677054"/>
    </source>
</evidence>
<evidence type="ECO:0000256" key="10">
    <source>
        <dbReference type="ARBA" id="ARBA00023136"/>
    </source>
</evidence>
<evidence type="ECO:0000256" key="15">
    <source>
        <dbReference type="ARBA" id="ARBA00034049"/>
    </source>
</evidence>
<feature type="transmembrane region" description="Helical" evidence="17">
    <location>
        <begin position="1520"/>
        <end position="1540"/>
    </location>
</feature>
<dbReference type="InterPro" id="IPR032190">
    <property type="entry name" value="NPC1_N"/>
</dbReference>
<keyword evidence="7 17" id="KW-1133">Transmembrane helix</keyword>
<feature type="region of interest" description="Disordered" evidence="16">
    <location>
        <begin position="314"/>
        <end position="360"/>
    </location>
</feature>
<dbReference type="PROSITE" id="PS50156">
    <property type="entry name" value="SSD"/>
    <property type="match status" value="1"/>
</dbReference>
<dbReference type="GO" id="GO:0008203">
    <property type="term" value="P:cholesterol metabolic process"/>
    <property type="evidence" value="ECO:0007669"/>
    <property type="project" value="UniProtKB-KW"/>
</dbReference>
<organism evidence="19">
    <name type="scientific">Darwinula stevensoni</name>
    <dbReference type="NCBI Taxonomy" id="69355"/>
    <lineage>
        <taxon>Eukaryota</taxon>
        <taxon>Metazoa</taxon>
        <taxon>Ecdysozoa</taxon>
        <taxon>Arthropoda</taxon>
        <taxon>Crustacea</taxon>
        <taxon>Oligostraca</taxon>
        <taxon>Ostracoda</taxon>
        <taxon>Podocopa</taxon>
        <taxon>Podocopida</taxon>
        <taxon>Darwinulocopina</taxon>
        <taxon>Darwinuloidea</taxon>
        <taxon>Darwinulidae</taxon>
        <taxon>Darwinula</taxon>
    </lineage>
</organism>
<evidence type="ECO:0000256" key="1">
    <source>
        <dbReference type="ARBA" id="ARBA00004127"/>
    </source>
</evidence>
<dbReference type="EMBL" id="LR901411">
    <property type="protein sequence ID" value="CAD7248539.1"/>
    <property type="molecule type" value="Genomic_DNA"/>
</dbReference>
<evidence type="ECO:0000256" key="2">
    <source>
        <dbReference type="ARBA" id="ARBA00005585"/>
    </source>
</evidence>
<feature type="transmembrane region" description="Helical" evidence="17">
    <location>
        <begin position="720"/>
        <end position="740"/>
    </location>
</feature>
<feature type="transmembrane region" description="Helical" evidence="17">
    <location>
        <begin position="1260"/>
        <end position="1286"/>
    </location>
</feature>
<dbReference type="GO" id="GO:0030299">
    <property type="term" value="P:intestinal cholesterol absorption"/>
    <property type="evidence" value="ECO:0007669"/>
    <property type="project" value="TreeGrafter"/>
</dbReference>
<evidence type="ECO:0000256" key="5">
    <source>
        <dbReference type="ARBA" id="ARBA00022692"/>
    </source>
</evidence>
<feature type="transmembrane region" description="Helical" evidence="17">
    <location>
        <begin position="1193"/>
        <end position="1213"/>
    </location>
</feature>
<feature type="transmembrane region" description="Helical" evidence="17">
    <location>
        <begin position="1623"/>
        <end position="1646"/>
    </location>
</feature>
<keyword evidence="20" id="KW-1185">Reference proteome</keyword>
<accession>A0A7R8XDH8</accession>
<keyword evidence="5 17" id="KW-0812">Transmembrane</keyword>
<keyword evidence="9" id="KW-0443">Lipid metabolism</keyword>
<feature type="compositionally biased region" description="Basic and acidic residues" evidence="16">
    <location>
        <begin position="314"/>
        <end position="323"/>
    </location>
</feature>
<comment type="subcellular location">
    <subcellularLocation>
        <location evidence="1">Endomembrane system</location>
        <topology evidence="1">Multi-pass membrane protein</topology>
    </subcellularLocation>
</comment>
<evidence type="ECO:0000256" key="13">
    <source>
        <dbReference type="ARBA" id="ARBA00023180"/>
    </source>
</evidence>
<evidence type="ECO:0000256" key="11">
    <source>
        <dbReference type="ARBA" id="ARBA00023157"/>
    </source>
</evidence>
<comment type="catalytic activity">
    <reaction evidence="15">
        <text>cholesterol(in) = cholesterol(out)</text>
        <dbReference type="Rhea" id="RHEA:39747"/>
        <dbReference type="ChEBI" id="CHEBI:16113"/>
    </reaction>
</comment>
<evidence type="ECO:0000256" key="4">
    <source>
        <dbReference type="ARBA" id="ARBA00022548"/>
    </source>
</evidence>
<keyword evidence="4" id="KW-0153">Cholesterol metabolism</keyword>
<keyword evidence="3" id="KW-0813">Transport</keyword>
<name>A0A7R8XDH8_9CRUS</name>
<proteinExistence type="inferred from homology"/>
<dbReference type="Pfam" id="PF22314">
    <property type="entry name" value="NPC1_MLD"/>
    <property type="match status" value="1"/>
</dbReference>
<dbReference type="InterPro" id="IPR053956">
    <property type="entry name" value="NPC1_MLD"/>
</dbReference>
<dbReference type="SUPFAM" id="SSF82866">
    <property type="entry name" value="Multidrug efflux transporter AcrB transmembrane domain"/>
    <property type="match status" value="2"/>
</dbReference>
<dbReference type="FunFam" id="1.20.1640.10:FF:000008">
    <property type="entry name" value="NPC intracellular cholesterol transporter 1"/>
    <property type="match status" value="1"/>
</dbReference>
<comment type="similarity">
    <text evidence="2">Belongs to the patched family.</text>
</comment>
<keyword evidence="12" id="KW-1207">Sterol metabolism</keyword>
<dbReference type="GO" id="GO:0030301">
    <property type="term" value="P:cholesterol transport"/>
    <property type="evidence" value="ECO:0007669"/>
    <property type="project" value="UniProtKB-ARBA"/>
</dbReference>
<feature type="transmembrane region" description="Helical" evidence="17">
    <location>
        <begin position="1017"/>
        <end position="1040"/>
    </location>
</feature>
<reference evidence="19" key="1">
    <citation type="submission" date="2020-11" db="EMBL/GenBank/DDBJ databases">
        <authorList>
            <person name="Tran Van P."/>
        </authorList>
    </citation>
    <scope>NUCLEOTIDE SEQUENCE</scope>
</reference>
<feature type="transmembrane region" description="Helical" evidence="17">
    <location>
        <begin position="1123"/>
        <end position="1147"/>
    </location>
</feature>
<keyword evidence="8" id="KW-0445">Lipid transport</keyword>
<dbReference type="Proteomes" id="UP000677054">
    <property type="component" value="Unassembled WGS sequence"/>
</dbReference>
<evidence type="ECO:0000256" key="3">
    <source>
        <dbReference type="ARBA" id="ARBA00022448"/>
    </source>
</evidence>
<dbReference type="InterPro" id="IPR000731">
    <property type="entry name" value="SSD"/>
</dbReference>
<keyword evidence="6" id="KW-0732">Signal</keyword>
<sequence>MFSCSDLRGVVAYRFHLDLGNAPIPAPDMRGEPVNQLWDTEIMEEHELAIGLTLGKGYVKGNREGCGNHAKARDGLKELGSGQLQDVGECVMTGFCGKGPNGGLAPCANEGFPHPLSSKHEAYSLLKDLCPSFYESGAEEVEVCCSVDQISALQLSLALPQQYLGNCPACLKNYQELLCQLHCSPSQSLFLHVKETRIHEKGDAVQAMDFYIDDETLQKVYDSCRGVKGQSGFALAELCDSQECLISAHQWAQHLGNLQKGSPFQIHFTFTNETFIEEFEPLQFSVHPCGKDAMACKCDDCPAACEGDGELLLGKDPDQHEGEGIPAVKNPESVRTAPQHPMAISKGQEPENKSHSEARADGGIAETEVQKADDNPHCVIHDRCGVHGGIVGPSPIPCVYNGPPVPIPSSKPIYKTLLETCPEFFQDLNDGEDVTVCCHENQITAMVDSLSLPKQFLAGCPSCYRSFMQHICYISCSPIQSTFMKVTKAFPSDEKPGQMAVGEMDYYISEAYVYGTYDTCKNVRYGQTGDLALPFLCGFNQDCTPHDMFNYLGNISNGQAPFQINYLYQTADEVNGFKPMNATIAKCSEAFTPNSTDAVGFPCSCADCPDACPQKPSYPLPPGDLEIIGIDGYIVIFSLVFLFLVGIFIGSQLFIWFCRNSGKEHMGVYGARAGEISHTIGSRLAGITHSLEAGLQHQEAEEYAPLQGFNGKQMCATYPILTLVACLVLVTILSCGILLLRITLDPVELWAAPDSRSRLEKDYFDKTFGPFFRAEQVIIKAGRNVPYFEYEVDNQNKTFGPAFNASLMREVFKLQLEIMKLEADYKDDKVTLSQICYQPVRSDPNDVTLCAIQSILQFWKNNETTFNVDFDIALFNDDCRAAYEGPVDPYVVLGGFLGPYGIAGDHDVRNASALLLSFIVVNHYNNLEAIEKAKAWEKVYIDFMKEYVSTSKAVKDQLIEVAFSSERSIQDELERTSKGDIPTVAASYIIMFAYIAITLGQIRDLNPKHMLMDSKITLGLGGVLIVLFSVSASVGFYGYIGVPATLIVIEVIPFLVLAVGVDNIFIMVQSFQRATKNEQEDPNQFLGRVIGEVAPSILLSALSEACCFFLGALSDMPAVKAFALYAGMALLVDFLLQVTAFVALCSLDNRRHKDHRYDVLCCVRGPKKERSNGHGILYILFKELYAPALLSKFVRPVIMILFMFFMCLSLMVVPKIEIGLAEEYGVPEDSYVLKYFQVWKQSLLNECSCMNHLNKLSSLFIIQFCGYFLQFLKLYLSVGVPTYFVLRDGYKFTSIPEQNKICGNVAGCSPVSLVSQVDSASLNSSITYIAKAPMTWIDDYLKWLETSNCCKMDPETHDYCSQEDAFRNGCIDCNELYDFRPVNDTIYKFVENFLEDVPTTDCIVAGHAAYASAVKLNRNSQGKVTDIGATYFMTYHTILKTSHDFYTALEWSREISANITKTLNEGQNTNYEVFPYSVFYVFYEQYLTMWPDVLRSLGISLIAIFVVTFVLLGLDLHSAIMIVITIVMILINIGAVMYLWNITLNAVALVNLVMAVGISVEFCSHIVRDFALSTQGDRVERARDALTHMGSSVLSGITLTKFGGIIVLAFAKSKIFQVFYFRMYLSIVLVGAAHGLIFLPVFLSYYGRGSPLGSIGQTSSTQRIINPADSTNKLNGEYVEVRTLPGQERREEDEES</sequence>
<feature type="transmembrane region" description="Helical" evidence="17">
    <location>
        <begin position="633"/>
        <end position="657"/>
    </location>
</feature>
<gene>
    <name evidence="19" type="ORF">DSTB1V02_LOCUS8351</name>
</gene>
<dbReference type="GO" id="GO:0012505">
    <property type="term" value="C:endomembrane system"/>
    <property type="evidence" value="ECO:0007669"/>
    <property type="project" value="UniProtKB-SubCell"/>
</dbReference>
<dbReference type="EMBL" id="CAJPEV010001894">
    <property type="protein sequence ID" value="CAG0894761.1"/>
    <property type="molecule type" value="Genomic_DNA"/>
</dbReference>
<feature type="transmembrane region" description="Helical" evidence="17">
    <location>
        <begin position="1587"/>
        <end position="1611"/>
    </location>
</feature>
<protein>
    <recommendedName>
        <fullName evidence="18">SSD domain-containing protein</fullName>
    </recommendedName>
</protein>
<dbReference type="GO" id="GO:0005886">
    <property type="term" value="C:plasma membrane"/>
    <property type="evidence" value="ECO:0007669"/>
    <property type="project" value="TreeGrafter"/>
</dbReference>
<dbReference type="GO" id="GO:0015485">
    <property type="term" value="F:cholesterol binding"/>
    <property type="evidence" value="ECO:0007669"/>
    <property type="project" value="TreeGrafter"/>
</dbReference>
<feature type="domain" description="SSD" evidence="18">
    <location>
        <begin position="980"/>
        <end position="1147"/>
    </location>
</feature>
<evidence type="ECO:0000256" key="14">
    <source>
        <dbReference type="ARBA" id="ARBA00023221"/>
    </source>
</evidence>
<keyword evidence="11" id="KW-1015">Disulfide bond</keyword>
<feature type="transmembrane region" description="Helical" evidence="17">
    <location>
        <begin position="1493"/>
        <end position="1514"/>
    </location>
</feature>
<dbReference type="PANTHER" id="PTHR45727:SF2">
    <property type="entry name" value="NPC INTRACELLULAR CHOLESTEROL TRANSPORTER 1"/>
    <property type="match status" value="1"/>
</dbReference>
<evidence type="ECO:0000256" key="17">
    <source>
        <dbReference type="SAM" id="Phobius"/>
    </source>
</evidence>